<sequence>MFHFGSTTTLAGLIILVISFAILLIVGGIVTSLDKQEIENKKLESILGITGLVSFILMIMSGAAVVIGVIVMIAGL</sequence>
<reference evidence="2 3" key="1">
    <citation type="journal article" date="2015" name="Genome Announc.">
        <title>Expanding the biotechnology potential of lactobacilli through comparative genomics of 213 strains and associated genera.</title>
        <authorList>
            <person name="Sun Z."/>
            <person name="Harris H.M."/>
            <person name="McCann A."/>
            <person name="Guo C."/>
            <person name="Argimon S."/>
            <person name="Zhang W."/>
            <person name="Yang X."/>
            <person name="Jeffery I.B."/>
            <person name="Cooney J.C."/>
            <person name="Kagawa T.F."/>
            <person name="Liu W."/>
            <person name="Song Y."/>
            <person name="Salvetti E."/>
            <person name="Wrobel A."/>
            <person name="Rasinkangas P."/>
            <person name="Parkhill J."/>
            <person name="Rea M.C."/>
            <person name="O'Sullivan O."/>
            <person name="Ritari J."/>
            <person name="Douillard F.P."/>
            <person name="Paul Ross R."/>
            <person name="Yang R."/>
            <person name="Briner A.E."/>
            <person name="Felis G.E."/>
            <person name="de Vos W.M."/>
            <person name="Barrangou R."/>
            <person name="Klaenhammer T.R."/>
            <person name="Caufield P.W."/>
            <person name="Cui Y."/>
            <person name="Zhang H."/>
            <person name="O'Toole P.W."/>
        </authorList>
    </citation>
    <scope>NUCLEOTIDE SEQUENCE [LARGE SCALE GENOMIC DNA]</scope>
    <source>
        <strain evidence="2 3">DSM 18793</strain>
    </source>
</reference>
<organism evidence="2 3">
    <name type="scientific">Limosilactobacillus equigenerosi DSM 18793 = JCM 14505</name>
    <dbReference type="NCBI Taxonomy" id="1423742"/>
    <lineage>
        <taxon>Bacteria</taxon>
        <taxon>Bacillati</taxon>
        <taxon>Bacillota</taxon>
        <taxon>Bacilli</taxon>
        <taxon>Lactobacillales</taxon>
        <taxon>Lactobacillaceae</taxon>
        <taxon>Limosilactobacillus</taxon>
    </lineage>
</organism>
<keyword evidence="1" id="KW-0812">Transmembrane</keyword>
<dbReference type="Proteomes" id="UP000051084">
    <property type="component" value="Unassembled WGS sequence"/>
</dbReference>
<keyword evidence="3" id="KW-1185">Reference proteome</keyword>
<accession>A0A0R1UIS8</accession>
<evidence type="ECO:0000313" key="3">
    <source>
        <dbReference type="Proteomes" id="UP000051084"/>
    </source>
</evidence>
<name>A0A0R1UIS8_9LACO</name>
<dbReference type="EMBL" id="AZGC01000044">
    <property type="protein sequence ID" value="KRL93263.1"/>
    <property type="molecule type" value="Genomic_DNA"/>
</dbReference>
<keyword evidence="1" id="KW-1133">Transmembrane helix</keyword>
<dbReference type="AlphaFoldDB" id="A0A0R1UIS8"/>
<comment type="caution">
    <text evidence="2">The sequence shown here is derived from an EMBL/GenBank/DDBJ whole genome shotgun (WGS) entry which is preliminary data.</text>
</comment>
<keyword evidence="1" id="KW-0472">Membrane</keyword>
<evidence type="ECO:0000256" key="1">
    <source>
        <dbReference type="SAM" id="Phobius"/>
    </source>
</evidence>
<dbReference type="RefSeq" id="WP_054654044.1">
    <property type="nucleotide sequence ID" value="NZ_AZGC01000044.1"/>
</dbReference>
<dbReference type="PATRIC" id="fig|1423742.4.peg.2"/>
<feature type="transmembrane region" description="Helical" evidence="1">
    <location>
        <begin position="12"/>
        <end position="33"/>
    </location>
</feature>
<feature type="transmembrane region" description="Helical" evidence="1">
    <location>
        <begin position="45"/>
        <end position="74"/>
    </location>
</feature>
<gene>
    <name evidence="2" type="ORF">FC21_GL000002</name>
</gene>
<evidence type="ECO:0000313" key="2">
    <source>
        <dbReference type="EMBL" id="KRL93263.1"/>
    </source>
</evidence>
<protein>
    <submittedName>
        <fullName evidence="2">Uncharacterized protein</fullName>
    </submittedName>
</protein>
<dbReference type="STRING" id="417373.GCA_001570685_01557"/>
<proteinExistence type="predicted"/>